<feature type="transmembrane region" description="Helical" evidence="10">
    <location>
        <begin position="500"/>
        <end position="523"/>
    </location>
</feature>
<feature type="transmembrane region" description="Helical" evidence="10">
    <location>
        <begin position="332"/>
        <end position="349"/>
    </location>
</feature>
<dbReference type="SUPFAM" id="SSF81653">
    <property type="entry name" value="Calcium ATPase, transduction domain A"/>
    <property type="match status" value="1"/>
</dbReference>
<evidence type="ECO:0000313" key="12">
    <source>
        <dbReference type="EMBL" id="CAK9206401.1"/>
    </source>
</evidence>
<feature type="transmembrane region" description="Helical" evidence="10">
    <location>
        <begin position="305"/>
        <end position="326"/>
    </location>
</feature>
<feature type="transmembrane region" description="Helical" evidence="10">
    <location>
        <begin position="907"/>
        <end position="930"/>
    </location>
</feature>
<dbReference type="Pfam" id="PF00403">
    <property type="entry name" value="HMA"/>
    <property type="match status" value="1"/>
</dbReference>
<evidence type="ECO:0000313" key="13">
    <source>
        <dbReference type="Proteomes" id="UP001497512"/>
    </source>
</evidence>
<dbReference type="NCBIfam" id="TIGR01525">
    <property type="entry name" value="ATPase-IB_hvy"/>
    <property type="match status" value="1"/>
</dbReference>
<dbReference type="SUPFAM" id="SSF55008">
    <property type="entry name" value="HMA, heavy metal-associated domain"/>
    <property type="match status" value="1"/>
</dbReference>
<evidence type="ECO:0000256" key="7">
    <source>
        <dbReference type="ARBA" id="ARBA00022967"/>
    </source>
</evidence>
<sequence length="948" mass="99513">MGTGNCVFQLGSLRTSSSCCQTAAAAVARRASCRRIVTRLGVSRRVGVSHLGFSRRCFFGEALILPGSCSSSSSSSSKAPHVPPPAKVCFVPTTGRVCAVAVEVQQEQQQQQQQEVGSEVVLLDVQGMMCGACVARVRNLLQSHDEVQSVAVNMVTETAAICLNTHSPSSSSSSAKDKSDNSRGSELAAYLTACGFPSQQRDAVGKEKSVAKKREEMARKREELQLKTSGQVAFAWALVALCCGTHVTHFLHTIGIHVHNPALDFLHKPAWKCAVACVTLLGPARELLIDGAMALKRRSPNMNTLVGFGACSAFIISAVSLANPGLNWDASFFDEPVMLLAFVLLGRALEGRARAQASSDMQELLSLVPFKSRLVVAEEEDGMDGATDDGNVGGQGMLMQVDTEQVRVGDHVLVLPGETIPVDGKVVAGRSAVEEAMLTGEPLPVPKSKGHFVFAGTINWEGPIKVEAMSAGATSAVSSIIKMVEDAQGREAPVQRLADAIAGPFAFTVMALSGTTFGFWYLIGTSLYPDVLLNDAAGPDGDALLLSLKLAIDVLVVACPCALGLATPTAVLVGTSLGAKGGLLLRGGDVLERLAGVDTVVFDKTGTLTEGLPRVSAVISVQGHKEIRVLQLAATVEKHTSHPIAAAIVAQAEEQQVELLPVQGQLTEPGFGALAEVDGHITAVGLYEWVHGCCKEGLTTEFVQLCSSESELREALAHKNSISSLQKSQTVVFVGVEGFGVVGAIAVTDNVRQDAKDTVLKLQGKGLRMIVLSGDKGEAVTGVAAAVGIAEEEVHSELRPHEKSSYVSQLRMQGASVAMVGDGVNDAPALASADVGIALKTQGRVDAASDAASVILLGNHLSQLVEAVNLSRATMGKVYQNLVWALAYNVISIPLAAGALLPSCDFALTPSLAGGMMAMSSIIVVTNSLLLRLHPLYSESEPAQRWSR</sequence>
<dbReference type="InterPro" id="IPR036412">
    <property type="entry name" value="HAD-like_sf"/>
</dbReference>
<comment type="subcellular location">
    <subcellularLocation>
        <location evidence="1">Membrane</location>
        <topology evidence="1">Multi-pass membrane protein</topology>
    </subcellularLocation>
</comment>
<evidence type="ECO:0000256" key="2">
    <source>
        <dbReference type="ARBA" id="ARBA00006024"/>
    </source>
</evidence>
<evidence type="ECO:0000256" key="9">
    <source>
        <dbReference type="ARBA" id="ARBA00023136"/>
    </source>
</evidence>
<dbReference type="InterPro" id="IPR023299">
    <property type="entry name" value="ATPase_P-typ_cyto_dom_N"/>
</dbReference>
<dbReference type="Pfam" id="PF00122">
    <property type="entry name" value="E1-E2_ATPase"/>
    <property type="match status" value="1"/>
</dbReference>
<dbReference type="CDD" id="cd00371">
    <property type="entry name" value="HMA"/>
    <property type="match status" value="1"/>
</dbReference>
<evidence type="ECO:0000256" key="5">
    <source>
        <dbReference type="ARBA" id="ARBA00022741"/>
    </source>
</evidence>
<dbReference type="Gene3D" id="3.30.70.100">
    <property type="match status" value="1"/>
</dbReference>
<keyword evidence="7" id="KW-1278">Translocase</keyword>
<dbReference type="PANTHER" id="PTHR43520:SF19">
    <property type="entry name" value="COPPER-TRANSPORTING ATPASE PAA2, CHLOROPLASTIC"/>
    <property type="match status" value="1"/>
</dbReference>
<dbReference type="Gene3D" id="3.40.1110.10">
    <property type="entry name" value="Calcium-transporting ATPase, cytoplasmic domain N"/>
    <property type="match status" value="1"/>
</dbReference>
<dbReference type="EMBL" id="OZ019907">
    <property type="protein sequence ID" value="CAK9206401.1"/>
    <property type="molecule type" value="Genomic_DNA"/>
</dbReference>
<dbReference type="Gene3D" id="2.70.150.10">
    <property type="entry name" value="Calcium-transporting ATPase, cytoplasmic transduction domain A"/>
    <property type="match status" value="1"/>
</dbReference>
<feature type="transmembrane region" description="Helical" evidence="10">
    <location>
        <begin position="882"/>
        <end position="901"/>
    </location>
</feature>
<reference evidence="12" key="1">
    <citation type="submission" date="2024-02" db="EMBL/GenBank/DDBJ databases">
        <authorList>
            <consortium name="ELIXIR-Norway"/>
            <consortium name="Elixir Norway"/>
        </authorList>
    </citation>
    <scope>NUCLEOTIDE SEQUENCE</scope>
</reference>
<dbReference type="Pfam" id="PF00702">
    <property type="entry name" value="Hydrolase"/>
    <property type="match status" value="1"/>
</dbReference>
<dbReference type="InterPro" id="IPR023298">
    <property type="entry name" value="ATPase_P-typ_TM_dom_sf"/>
</dbReference>
<name>A0ABP0TVY1_9BRYO</name>
<dbReference type="InterPro" id="IPR001757">
    <property type="entry name" value="P_typ_ATPase"/>
</dbReference>
<dbReference type="InterPro" id="IPR036163">
    <property type="entry name" value="HMA_dom_sf"/>
</dbReference>
<keyword evidence="5 10" id="KW-0547">Nucleotide-binding</keyword>
<dbReference type="SFLD" id="SFLDF00027">
    <property type="entry name" value="p-type_atpase"/>
    <property type="match status" value="1"/>
</dbReference>
<dbReference type="PROSITE" id="PS50846">
    <property type="entry name" value="HMA_2"/>
    <property type="match status" value="1"/>
</dbReference>
<dbReference type="SFLD" id="SFLDS00003">
    <property type="entry name" value="Haloacid_Dehalogenase"/>
    <property type="match status" value="1"/>
</dbReference>
<evidence type="ECO:0000256" key="10">
    <source>
        <dbReference type="RuleBase" id="RU362081"/>
    </source>
</evidence>
<keyword evidence="13" id="KW-1185">Reference proteome</keyword>
<dbReference type="InterPro" id="IPR006121">
    <property type="entry name" value="HMA_dom"/>
</dbReference>
<dbReference type="InterPro" id="IPR027256">
    <property type="entry name" value="P-typ_ATPase_IB"/>
</dbReference>
<dbReference type="InterPro" id="IPR018303">
    <property type="entry name" value="ATPase_P-typ_P_site"/>
</dbReference>
<evidence type="ECO:0000256" key="8">
    <source>
        <dbReference type="ARBA" id="ARBA00022989"/>
    </source>
</evidence>
<dbReference type="PANTHER" id="PTHR43520">
    <property type="entry name" value="ATP7, ISOFORM B"/>
    <property type="match status" value="1"/>
</dbReference>
<evidence type="ECO:0000256" key="3">
    <source>
        <dbReference type="ARBA" id="ARBA00022692"/>
    </source>
</evidence>
<accession>A0ABP0TVY1</accession>
<dbReference type="InterPro" id="IPR044492">
    <property type="entry name" value="P_typ_ATPase_HD_dom"/>
</dbReference>
<feature type="transmembrane region" description="Helical" evidence="10">
    <location>
        <begin position="543"/>
        <end position="566"/>
    </location>
</feature>
<dbReference type="SUPFAM" id="SSF81665">
    <property type="entry name" value="Calcium ATPase, transmembrane domain M"/>
    <property type="match status" value="1"/>
</dbReference>
<dbReference type="PROSITE" id="PS00154">
    <property type="entry name" value="ATPASE_E1_E2"/>
    <property type="match status" value="1"/>
</dbReference>
<keyword evidence="9 10" id="KW-0472">Membrane</keyword>
<keyword evidence="3 10" id="KW-0812">Transmembrane</keyword>
<dbReference type="InterPro" id="IPR023214">
    <property type="entry name" value="HAD_sf"/>
</dbReference>
<evidence type="ECO:0000256" key="4">
    <source>
        <dbReference type="ARBA" id="ARBA00022723"/>
    </source>
</evidence>
<dbReference type="SUPFAM" id="SSF56784">
    <property type="entry name" value="HAD-like"/>
    <property type="match status" value="1"/>
</dbReference>
<dbReference type="Proteomes" id="UP001497512">
    <property type="component" value="Chromosome 15"/>
</dbReference>
<comment type="similarity">
    <text evidence="2 10">Belongs to the cation transport ATPase (P-type) (TC 3.A.3) family. Type IB subfamily.</text>
</comment>
<evidence type="ECO:0000259" key="11">
    <source>
        <dbReference type="PROSITE" id="PS50846"/>
    </source>
</evidence>
<keyword evidence="4 10" id="KW-0479">Metal-binding</keyword>
<proteinExistence type="inferred from homology"/>
<dbReference type="Gene3D" id="3.40.50.1000">
    <property type="entry name" value="HAD superfamily/HAD-like"/>
    <property type="match status" value="1"/>
</dbReference>
<keyword evidence="6 10" id="KW-0067">ATP-binding</keyword>
<organism evidence="12 13">
    <name type="scientific">Sphagnum troendelagicum</name>
    <dbReference type="NCBI Taxonomy" id="128251"/>
    <lineage>
        <taxon>Eukaryota</taxon>
        <taxon>Viridiplantae</taxon>
        <taxon>Streptophyta</taxon>
        <taxon>Embryophyta</taxon>
        <taxon>Bryophyta</taxon>
        <taxon>Sphagnophytina</taxon>
        <taxon>Sphagnopsida</taxon>
        <taxon>Sphagnales</taxon>
        <taxon>Sphagnaceae</taxon>
        <taxon>Sphagnum</taxon>
    </lineage>
</organism>
<dbReference type="SFLD" id="SFLDG00002">
    <property type="entry name" value="C1.7:_P-type_atpase_like"/>
    <property type="match status" value="1"/>
</dbReference>
<evidence type="ECO:0000256" key="6">
    <source>
        <dbReference type="ARBA" id="ARBA00022840"/>
    </source>
</evidence>
<dbReference type="NCBIfam" id="TIGR01494">
    <property type="entry name" value="ATPase_P-type"/>
    <property type="match status" value="2"/>
</dbReference>
<dbReference type="PRINTS" id="PR00119">
    <property type="entry name" value="CATATPASE"/>
</dbReference>
<dbReference type="InterPro" id="IPR008250">
    <property type="entry name" value="ATPase_P-typ_transduc_dom_A_sf"/>
</dbReference>
<evidence type="ECO:0000256" key="1">
    <source>
        <dbReference type="ARBA" id="ARBA00004141"/>
    </source>
</evidence>
<gene>
    <name evidence="12" type="ORF">CSSPTR1EN2_LOCUS8330</name>
</gene>
<protein>
    <recommendedName>
        <fullName evidence="11">HMA domain-containing protein</fullName>
    </recommendedName>
</protein>
<dbReference type="InterPro" id="IPR059000">
    <property type="entry name" value="ATPase_P-type_domA"/>
</dbReference>
<keyword evidence="8 10" id="KW-1133">Transmembrane helix</keyword>
<feature type="domain" description="HMA" evidence="11">
    <location>
        <begin position="119"/>
        <end position="188"/>
    </location>
</feature>